<evidence type="ECO:0000313" key="2">
    <source>
        <dbReference type="Proteomes" id="UP000480222"/>
    </source>
</evidence>
<reference evidence="1 2" key="1">
    <citation type="submission" date="2020-02" db="EMBL/GenBank/DDBJ databases">
        <authorList>
            <person name="Brisse S."/>
        </authorList>
    </citation>
    <scope>NUCLEOTIDE SEQUENCE [LARGE SCALE GENOMIC DNA]</scope>
    <source>
        <strain evidence="1">CIP107547</strain>
    </source>
</reference>
<organism evidence="1 2">
    <name type="scientific">Corynebacterium diphtheriae</name>
    <dbReference type="NCBI Taxonomy" id="1717"/>
    <lineage>
        <taxon>Bacteria</taxon>
        <taxon>Bacillati</taxon>
        <taxon>Actinomycetota</taxon>
        <taxon>Actinomycetes</taxon>
        <taxon>Mycobacteriales</taxon>
        <taxon>Corynebacteriaceae</taxon>
        <taxon>Corynebacterium</taxon>
    </lineage>
</organism>
<name>A0A811G222_CORDP</name>
<dbReference type="InterPro" id="IPR019660">
    <property type="entry name" value="Put_sensory_transdc_reg_YbjN"/>
</dbReference>
<dbReference type="AlphaFoldDB" id="A0A811G222"/>
<proteinExistence type="predicted"/>
<dbReference type="EMBL" id="CADDAV010000018">
    <property type="protein sequence ID" value="CAB0606449.1"/>
    <property type="molecule type" value="Genomic_DNA"/>
</dbReference>
<evidence type="ECO:0008006" key="3">
    <source>
        <dbReference type="Google" id="ProtNLM"/>
    </source>
</evidence>
<protein>
    <recommendedName>
        <fullName evidence="3">YbjN domain-containing protein</fullName>
    </recommendedName>
</protein>
<comment type="caution">
    <text evidence="1">The sequence shown here is derived from an EMBL/GenBank/DDBJ whole genome shotgun (WGS) entry which is preliminary data.</text>
</comment>
<accession>A0A811G222</accession>
<evidence type="ECO:0000313" key="1">
    <source>
        <dbReference type="EMBL" id="CAB0606449.1"/>
    </source>
</evidence>
<gene>
    <name evidence="1" type="ORF">CIP107547_01524</name>
</gene>
<dbReference type="Proteomes" id="UP000480222">
    <property type="component" value="Unassembled WGS sequence"/>
</dbReference>
<dbReference type="Pfam" id="PF10722">
    <property type="entry name" value="YbjN"/>
    <property type="match status" value="1"/>
</dbReference>
<sequence length="169" mass="18855">MNKLTIAPTWNISTIEEILTDENLKFVRTDQCITTGFINQSITIQKMEHMVYMGSAWRATLALDEAAQLLAVCNEWNKTTLLPCVSFHEESDNLLHVTTQRSFDTSAGVSFNQLGAFTVSTIDSFVGVWNHFDSQFPHRVTWEKRVSDCLCAGGLGLQVVRESVGVSHG</sequence>